<reference evidence="1" key="1">
    <citation type="journal article" date="2019" name="Environ. Microbiol.">
        <title>Fungal ecological strategies reflected in gene transcription - a case study of two litter decomposers.</title>
        <authorList>
            <person name="Barbi F."/>
            <person name="Kohler A."/>
            <person name="Barry K."/>
            <person name="Baskaran P."/>
            <person name="Daum C."/>
            <person name="Fauchery L."/>
            <person name="Ihrmark K."/>
            <person name="Kuo A."/>
            <person name="LaButti K."/>
            <person name="Lipzen A."/>
            <person name="Morin E."/>
            <person name="Grigoriev I.V."/>
            <person name="Henrissat B."/>
            <person name="Lindahl B."/>
            <person name="Martin F."/>
        </authorList>
    </citation>
    <scope>NUCLEOTIDE SEQUENCE</scope>
    <source>
        <strain evidence="1">JB14</strain>
    </source>
</reference>
<dbReference type="EMBL" id="ML769421">
    <property type="protein sequence ID" value="KAE9403880.1"/>
    <property type="molecule type" value="Genomic_DNA"/>
</dbReference>
<evidence type="ECO:0000313" key="1">
    <source>
        <dbReference type="EMBL" id="KAE9403880.1"/>
    </source>
</evidence>
<accession>A0A6A4I1M3</accession>
<dbReference type="AlphaFoldDB" id="A0A6A4I1M3"/>
<gene>
    <name evidence="1" type="ORF">BT96DRAFT_917258</name>
</gene>
<protein>
    <submittedName>
        <fullName evidence="1">Uncharacterized protein</fullName>
    </submittedName>
</protein>
<organism evidence="1 2">
    <name type="scientific">Gymnopus androsaceus JB14</name>
    <dbReference type="NCBI Taxonomy" id="1447944"/>
    <lineage>
        <taxon>Eukaryota</taxon>
        <taxon>Fungi</taxon>
        <taxon>Dikarya</taxon>
        <taxon>Basidiomycota</taxon>
        <taxon>Agaricomycotina</taxon>
        <taxon>Agaricomycetes</taxon>
        <taxon>Agaricomycetidae</taxon>
        <taxon>Agaricales</taxon>
        <taxon>Marasmiineae</taxon>
        <taxon>Omphalotaceae</taxon>
        <taxon>Gymnopus</taxon>
    </lineage>
</organism>
<keyword evidence="2" id="KW-1185">Reference proteome</keyword>
<proteinExistence type="predicted"/>
<dbReference type="Proteomes" id="UP000799118">
    <property type="component" value="Unassembled WGS sequence"/>
</dbReference>
<evidence type="ECO:0000313" key="2">
    <source>
        <dbReference type="Proteomes" id="UP000799118"/>
    </source>
</evidence>
<sequence>MVVGFSGEGNLGGPISIPSQLHDAITISATNKNNKDAALDILYKGKHTLTSACKMGDYKNGKYRQGDCTLKG</sequence>
<name>A0A6A4I1M3_9AGAR</name>